<accession>A0A518DIN5</accession>
<keyword evidence="3" id="KW-1185">Reference proteome</keyword>
<name>A0A518DIN5_9BACT</name>
<protein>
    <recommendedName>
        <fullName evidence="4">PEP-CTERM protein-sorting domain-containing protein</fullName>
    </recommendedName>
</protein>
<feature type="signal peptide" evidence="1">
    <location>
        <begin position="1"/>
        <end position="21"/>
    </location>
</feature>
<keyword evidence="1" id="KW-0732">Signal</keyword>
<reference evidence="2 3" key="1">
    <citation type="submission" date="2019-02" db="EMBL/GenBank/DDBJ databases">
        <title>Deep-cultivation of Planctomycetes and their phenomic and genomic characterization uncovers novel biology.</title>
        <authorList>
            <person name="Wiegand S."/>
            <person name="Jogler M."/>
            <person name="Boedeker C."/>
            <person name="Pinto D."/>
            <person name="Vollmers J."/>
            <person name="Rivas-Marin E."/>
            <person name="Kohn T."/>
            <person name="Peeters S.H."/>
            <person name="Heuer A."/>
            <person name="Rast P."/>
            <person name="Oberbeckmann S."/>
            <person name="Bunk B."/>
            <person name="Jeske O."/>
            <person name="Meyerdierks A."/>
            <person name="Storesund J.E."/>
            <person name="Kallscheuer N."/>
            <person name="Luecker S."/>
            <person name="Lage O.M."/>
            <person name="Pohl T."/>
            <person name="Merkel B.J."/>
            <person name="Hornburger P."/>
            <person name="Mueller R.-W."/>
            <person name="Bruemmer F."/>
            <person name="Labrenz M."/>
            <person name="Spormann A.M."/>
            <person name="Op den Camp H."/>
            <person name="Overmann J."/>
            <person name="Amann R."/>
            <person name="Jetten M.S.M."/>
            <person name="Mascher T."/>
            <person name="Medema M.H."/>
            <person name="Devos D.P."/>
            <person name="Kaster A.-K."/>
            <person name="Ovreas L."/>
            <person name="Rohde M."/>
            <person name="Galperin M.Y."/>
            <person name="Jogler C."/>
        </authorList>
    </citation>
    <scope>NUCLEOTIDE SEQUENCE [LARGE SCALE GENOMIC DNA]</scope>
    <source>
        <strain evidence="2 3">Pla175</strain>
    </source>
</reference>
<evidence type="ECO:0000256" key="1">
    <source>
        <dbReference type="SAM" id="SignalP"/>
    </source>
</evidence>
<gene>
    <name evidence="2" type="ORF">Pla175_47470</name>
</gene>
<dbReference type="PROSITE" id="PS00018">
    <property type="entry name" value="EF_HAND_1"/>
    <property type="match status" value="1"/>
</dbReference>
<dbReference type="KEGG" id="pnd:Pla175_47470"/>
<evidence type="ECO:0000313" key="2">
    <source>
        <dbReference type="EMBL" id="QDU91326.1"/>
    </source>
</evidence>
<dbReference type="RefSeq" id="WP_145291333.1">
    <property type="nucleotide sequence ID" value="NZ_CP036291.1"/>
</dbReference>
<dbReference type="AlphaFoldDB" id="A0A518DIN5"/>
<proteinExistence type="predicted"/>
<dbReference type="Proteomes" id="UP000317429">
    <property type="component" value="Chromosome"/>
</dbReference>
<dbReference type="InterPro" id="IPR018247">
    <property type="entry name" value="EF_Hand_1_Ca_BS"/>
</dbReference>
<dbReference type="OrthoDB" id="275044at2"/>
<sequence precursor="true">MSPLLPLAAVAFLSLSAPAHAVLIAYWDQNSSSLPSGSLGFTPSDFPQAADRGTGALALAQFNTATAGDDGAYTAIQRFSGDELNAQQGAPAGQSLSPLVGASVDGAFSNNGMSILLSVSTAGFEDIRVSWAQRGTATGFTSREFLYSTDGVSFTSFETDTGVLSSTWTLEAYDLSAISEVENAPSVVFAIKLDGGTNASGNNRFDNITIEGTATGGALGDYNNDGSVDAADYTTWRDNLDLDGSALANRAPSQTGPVDATDYSVWAGAFGQPAVGAIGAAAVPEPGALLIALSGGLALVGCRRRRVC</sequence>
<evidence type="ECO:0000313" key="3">
    <source>
        <dbReference type="Proteomes" id="UP000317429"/>
    </source>
</evidence>
<organism evidence="2 3">
    <name type="scientific">Pirellulimonas nuda</name>
    <dbReference type="NCBI Taxonomy" id="2528009"/>
    <lineage>
        <taxon>Bacteria</taxon>
        <taxon>Pseudomonadati</taxon>
        <taxon>Planctomycetota</taxon>
        <taxon>Planctomycetia</taxon>
        <taxon>Pirellulales</taxon>
        <taxon>Lacipirellulaceae</taxon>
        <taxon>Pirellulimonas</taxon>
    </lineage>
</organism>
<feature type="chain" id="PRO_5022205884" description="PEP-CTERM protein-sorting domain-containing protein" evidence="1">
    <location>
        <begin position="22"/>
        <end position="308"/>
    </location>
</feature>
<evidence type="ECO:0008006" key="4">
    <source>
        <dbReference type="Google" id="ProtNLM"/>
    </source>
</evidence>
<dbReference type="EMBL" id="CP036291">
    <property type="protein sequence ID" value="QDU91326.1"/>
    <property type="molecule type" value="Genomic_DNA"/>
</dbReference>